<feature type="compositionally biased region" description="Low complexity" evidence="3">
    <location>
        <begin position="81"/>
        <end position="94"/>
    </location>
</feature>
<dbReference type="SMART" id="SM00513">
    <property type="entry name" value="SAP"/>
    <property type="match status" value="1"/>
</dbReference>
<evidence type="ECO:0000313" key="6">
    <source>
        <dbReference type="Proteomes" id="UP000030742"/>
    </source>
</evidence>
<feature type="region of interest" description="Disordered" evidence="3">
    <location>
        <begin position="331"/>
        <end position="413"/>
    </location>
</feature>
<proteinExistence type="predicted"/>
<dbReference type="EMBL" id="KB632240">
    <property type="protein sequence ID" value="ERL90532.1"/>
    <property type="molecule type" value="Genomic_DNA"/>
</dbReference>
<protein>
    <recommendedName>
        <fullName evidence="4">SAP domain-containing protein</fullName>
    </recommendedName>
</protein>
<dbReference type="PANTHER" id="PTHR12381:SF56">
    <property type="entry name" value="B30.2_SPRY DOMAIN-CONTAINING PROTEIN-RELATED"/>
    <property type="match status" value="1"/>
</dbReference>
<dbReference type="Proteomes" id="UP000030742">
    <property type="component" value="Unassembled WGS sequence"/>
</dbReference>
<sequence length="1006" mass="114145">MDPEKLKVVDLRKELQQRCLDTKGNKAVLVKRLKEALDAEAGKGKPIKTDPSEITDSIQHELTVKVEPLKDPKTPKKTPLKDTPTTTVKTPVATPEKSVIEPVIKSEELITPEKDIKVELQTPLPITQNVKEVSKTPEKVVKLEPQTPAPLATAIQVETSTDQQPENEVVEESVAMETETRGEKRKREDDDEDVESIEKKRREDSPVKSPEKPLDQSSSKPEVKSPPIVEALKIPIKEDEPEIDYEKPQLSWFDSDLHLNIDKETFLSAKPLNDGCFGYIWAGARATHGISSGKICFEVKITEELKWDDMTEKMLDKSVVKDKYKIDRRKDKDQPKLTDTKNDTEKQEEDKPKEDVPDDTQTEELSKDEKEQNGDCNETKEETSNNDLKSETAEPSDEVSKDAEKTEESKDEVAQVEQAASEVTKFEPIPSHYFRVGFSLAGTSLQLGEAPHSFAYESTGRFVTNNDYQEYGSTFGIGDVVGAYLSIDNENAIITFTVNGIAQPTAITVPRSEFPEDLALFPHVLCRNYAYELNFGANETPWFPHPEELKDYEFLQDVQDKVSGPKRPDKREECEVILMIGLPGSGKTHWVKNYLESNPDKKYTIIGNNALFDRMTVDGQTLKSRFNGSWKILVDRAQKCLNLLTDKGSLRRRNYIIDQTNLFPNAQRRKLRSFEGFKRKAVIVVCEDDEHARRQKDQQNDFGKIVPESTMYDLKAQMEIPQTCEWIDEMIFTDLDEEEARKKVKAYNEEASKKGYFRRWQNNRRPQQRSFRLGDRRGGFPGSRFERYPPGRGGFNRPAPYPGRRDLRPSRPTHINPWRHHPRGCQTQLETGKIATLVLVVFVINRLFVIKAHATRVSGKTVLEVPITGAPAIKEVGILRCIRASILLGTMQILRINNPLGNMGAINPGIIIVADTAIKRTTEITKATKEAIKDMARKLVMDQTKADTALKEIMEVSRDMDNKTGIMVRTVNSRVGAVRRENKYSHQQAPFIYTGTIPTSEDTYDK</sequence>
<evidence type="ECO:0000259" key="4">
    <source>
        <dbReference type="PROSITE" id="PS50800"/>
    </source>
</evidence>
<evidence type="ECO:0000256" key="3">
    <source>
        <dbReference type="SAM" id="MobiDB-lite"/>
    </source>
</evidence>
<dbReference type="Pfam" id="PF00622">
    <property type="entry name" value="SPRY"/>
    <property type="match status" value="1"/>
</dbReference>
<evidence type="ECO:0000256" key="1">
    <source>
        <dbReference type="ARBA" id="ARBA00004123"/>
    </source>
</evidence>
<dbReference type="STRING" id="77166.U4UBU6"/>
<evidence type="ECO:0000313" key="5">
    <source>
        <dbReference type="EMBL" id="ERL90532.1"/>
    </source>
</evidence>
<feature type="compositionally biased region" description="Basic and acidic residues" evidence="3">
    <location>
        <begin position="364"/>
        <end position="413"/>
    </location>
</feature>
<feature type="compositionally biased region" description="Polar residues" evidence="3">
    <location>
        <begin position="156"/>
        <end position="166"/>
    </location>
</feature>
<feature type="compositionally biased region" description="Basic and acidic residues" evidence="3">
    <location>
        <begin position="132"/>
        <end position="142"/>
    </location>
</feature>
<dbReference type="InterPro" id="IPR003877">
    <property type="entry name" value="SPRY_dom"/>
</dbReference>
<dbReference type="AlphaFoldDB" id="U4UBU6"/>
<dbReference type="SMART" id="SM00449">
    <property type="entry name" value="SPRY"/>
    <property type="match status" value="1"/>
</dbReference>
<dbReference type="OrthoDB" id="445357at2759"/>
<dbReference type="Gene3D" id="3.40.50.300">
    <property type="entry name" value="P-loop containing nucleotide triphosphate hydrolases"/>
    <property type="match status" value="1"/>
</dbReference>
<dbReference type="PANTHER" id="PTHR12381">
    <property type="entry name" value="HETEROGENEOUS NUCLEAR RIBONUCLEOPROTEIN U FAMILY MEMBER"/>
    <property type="match status" value="1"/>
</dbReference>
<gene>
    <name evidence="5" type="ORF">D910_07880</name>
</gene>
<organism evidence="5 6">
    <name type="scientific">Dendroctonus ponderosae</name>
    <name type="common">Mountain pine beetle</name>
    <dbReference type="NCBI Taxonomy" id="77166"/>
    <lineage>
        <taxon>Eukaryota</taxon>
        <taxon>Metazoa</taxon>
        <taxon>Ecdysozoa</taxon>
        <taxon>Arthropoda</taxon>
        <taxon>Hexapoda</taxon>
        <taxon>Insecta</taxon>
        <taxon>Pterygota</taxon>
        <taxon>Neoptera</taxon>
        <taxon>Endopterygota</taxon>
        <taxon>Coleoptera</taxon>
        <taxon>Polyphaga</taxon>
        <taxon>Cucujiformia</taxon>
        <taxon>Curculionidae</taxon>
        <taxon>Scolytinae</taxon>
        <taxon>Dendroctonus</taxon>
    </lineage>
</organism>
<comment type="subcellular location">
    <subcellularLocation>
        <location evidence="1">Nucleus</location>
    </subcellularLocation>
</comment>
<accession>U4UBU6</accession>
<dbReference type="InterPro" id="IPR027417">
    <property type="entry name" value="P-loop_NTPase"/>
</dbReference>
<dbReference type="InterPro" id="IPR036361">
    <property type="entry name" value="SAP_dom_sf"/>
</dbReference>
<dbReference type="GO" id="GO:0003723">
    <property type="term" value="F:RNA binding"/>
    <property type="evidence" value="ECO:0007669"/>
    <property type="project" value="TreeGrafter"/>
</dbReference>
<dbReference type="InterPro" id="IPR035778">
    <property type="entry name" value="SPRY_hnRNP_U"/>
</dbReference>
<evidence type="ECO:0000256" key="2">
    <source>
        <dbReference type="ARBA" id="ARBA00023242"/>
    </source>
</evidence>
<dbReference type="GO" id="GO:0000380">
    <property type="term" value="P:alternative mRNA splicing, via spliceosome"/>
    <property type="evidence" value="ECO:0007669"/>
    <property type="project" value="TreeGrafter"/>
</dbReference>
<dbReference type="Pfam" id="PF02037">
    <property type="entry name" value="SAP"/>
    <property type="match status" value="1"/>
</dbReference>
<feature type="compositionally biased region" description="Basic and acidic residues" evidence="3">
    <location>
        <begin position="196"/>
        <end position="214"/>
    </location>
</feature>
<dbReference type="CDD" id="cd12884">
    <property type="entry name" value="SPRY_hnRNP"/>
    <property type="match status" value="1"/>
</dbReference>
<dbReference type="InterPro" id="IPR043136">
    <property type="entry name" value="B30.2/SPRY_sf"/>
</dbReference>
<feature type="compositionally biased region" description="Basic and acidic residues" evidence="3">
    <location>
        <begin position="178"/>
        <end position="188"/>
    </location>
</feature>
<feature type="compositionally biased region" description="Basic and acidic residues" evidence="3">
    <location>
        <begin position="331"/>
        <end position="355"/>
    </location>
</feature>
<dbReference type="Gene3D" id="2.60.120.920">
    <property type="match status" value="1"/>
</dbReference>
<dbReference type="InterPro" id="IPR003034">
    <property type="entry name" value="SAP_dom"/>
</dbReference>
<dbReference type="SUPFAM" id="SSF68906">
    <property type="entry name" value="SAP domain"/>
    <property type="match status" value="1"/>
</dbReference>
<feature type="region of interest" description="Disordered" evidence="3">
    <location>
        <begin position="132"/>
        <end position="227"/>
    </location>
</feature>
<feature type="region of interest" description="Disordered" evidence="3">
    <location>
        <begin position="69"/>
        <end position="94"/>
    </location>
</feature>
<reference evidence="5 6" key="1">
    <citation type="journal article" date="2013" name="Genome Biol.">
        <title>Draft genome of the mountain pine beetle, Dendroctonus ponderosae Hopkins, a major forest pest.</title>
        <authorList>
            <person name="Keeling C.I."/>
            <person name="Yuen M.M."/>
            <person name="Liao N.Y."/>
            <person name="Docking T.R."/>
            <person name="Chan S.K."/>
            <person name="Taylor G.A."/>
            <person name="Palmquist D.L."/>
            <person name="Jackman S.D."/>
            <person name="Nguyen A."/>
            <person name="Li M."/>
            <person name="Henderson H."/>
            <person name="Janes J.K."/>
            <person name="Zhao Y."/>
            <person name="Pandoh P."/>
            <person name="Moore R."/>
            <person name="Sperling F.A."/>
            <person name="Huber D.P."/>
            <person name="Birol I."/>
            <person name="Jones S.J."/>
            <person name="Bohlmann J."/>
        </authorList>
    </citation>
    <scope>NUCLEOTIDE SEQUENCE</scope>
</reference>
<dbReference type="InterPro" id="IPR013320">
    <property type="entry name" value="ConA-like_dom_sf"/>
</dbReference>
<dbReference type="GO" id="GO:0005634">
    <property type="term" value="C:nucleus"/>
    <property type="evidence" value="ECO:0007669"/>
    <property type="project" value="UniProtKB-SubCell"/>
</dbReference>
<dbReference type="SUPFAM" id="SSF52540">
    <property type="entry name" value="P-loop containing nucleoside triphosphate hydrolases"/>
    <property type="match status" value="1"/>
</dbReference>
<dbReference type="Gene3D" id="1.10.720.30">
    <property type="entry name" value="SAP domain"/>
    <property type="match status" value="1"/>
</dbReference>
<keyword evidence="2" id="KW-0539">Nucleus</keyword>
<feature type="domain" description="SAP" evidence="4">
    <location>
        <begin position="3"/>
        <end position="37"/>
    </location>
</feature>
<dbReference type="Pfam" id="PF13671">
    <property type="entry name" value="AAA_33"/>
    <property type="match status" value="1"/>
</dbReference>
<dbReference type="PROSITE" id="PS50800">
    <property type="entry name" value="SAP"/>
    <property type="match status" value="1"/>
</dbReference>
<dbReference type="SUPFAM" id="SSF49899">
    <property type="entry name" value="Concanavalin A-like lectins/glucanases"/>
    <property type="match status" value="1"/>
</dbReference>
<name>U4UBU6_DENPD</name>
<feature type="region of interest" description="Disordered" evidence="3">
    <location>
        <begin position="782"/>
        <end position="824"/>
    </location>
</feature>